<gene>
    <name evidence="2" type="ORF">ERUC_LOCUS45256</name>
</gene>
<feature type="region of interest" description="Disordered" evidence="1">
    <location>
        <begin position="1"/>
        <end position="63"/>
    </location>
</feature>
<keyword evidence="3" id="KW-1185">Reference proteome</keyword>
<evidence type="ECO:0000313" key="3">
    <source>
        <dbReference type="Proteomes" id="UP001642260"/>
    </source>
</evidence>
<feature type="compositionally biased region" description="Polar residues" evidence="1">
    <location>
        <begin position="1"/>
        <end position="30"/>
    </location>
</feature>
<dbReference type="Proteomes" id="UP001642260">
    <property type="component" value="Unassembled WGS sequence"/>
</dbReference>
<dbReference type="EMBL" id="CAKOAT010998557">
    <property type="protein sequence ID" value="CAH8392773.1"/>
    <property type="molecule type" value="Genomic_DNA"/>
</dbReference>
<accession>A0ABC8MA75</accession>
<evidence type="ECO:0000313" key="2">
    <source>
        <dbReference type="EMBL" id="CAH8392773.1"/>
    </source>
</evidence>
<proteinExistence type="predicted"/>
<reference evidence="2 3" key="1">
    <citation type="submission" date="2022-03" db="EMBL/GenBank/DDBJ databases">
        <authorList>
            <person name="Macdonald S."/>
            <person name="Ahmed S."/>
            <person name="Newling K."/>
        </authorList>
    </citation>
    <scope>NUCLEOTIDE SEQUENCE [LARGE SCALE GENOMIC DNA]</scope>
</reference>
<dbReference type="AlphaFoldDB" id="A0ABC8MA75"/>
<protein>
    <submittedName>
        <fullName evidence="2">Uncharacterized protein</fullName>
    </submittedName>
</protein>
<organism evidence="2 3">
    <name type="scientific">Eruca vesicaria subsp. sativa</name>
    <name type="common">Garden rocket</name>
    <name type="synonym">Eruca sativa</name>
    <dbReference type="NCBI Taxonomy" id="29727"/>
    <lineage>
        <taxon>Eukaryota</taxon>
        <taxon>Viridiplantae</taxon>
        <taxon>Streptophyta</taxon>
        <taxon>Embryophyta</taxon>
        <taxon>Tracheophyta</taxon>
        <taxon>Spermatophyta</taxon>
        <taxon>Magnoliopsida</taxon>
        <taxon>eudicotyledons</taxon>
        <taxon>Gunneridae</taxon>
        <taxon>Pentapetalae</taxon>
        <taxon>rosids</taxon>
        <taxon>malvids</taxon>
        <taxon>Brassicales</taxon>
        <taxon>Brassicaceae</taxon>
        <taxon>Brassiceae</taxon>
        <taxon>Eruca</taxon>
    </lineage>
</organism>
<comment type="caution">
    <text evidence="2">The sequence shown here is derived from an EMBL/GenBank/DDBJ whole genome shotgun (WGS) entry which is preliminary data.</text>
</comment>
<sequence>MAAGSPTRSQERSSWSHQYFCNNNDIGNSKTYEKPASDEESIIRNQKSDLGTFDDTDQLHTWK</sequence>
<evidence type="ECO:0000256" key="1">
    <source>
        <dbReference type="SAM" id="MobiDB-lite"/>
    </source>
</evidence>
<name>A0ABC8MA75_ERUVS</name>